<dbReference type="GeneID" id="4837175"/>
<dbReference type="PANTHER" id="PTHR46979:SF2">
    <property type="entry name" value="SORTING NEXIN-41"/>
    <property type="match status" value="1"/>
</dbReference>
<dbReference type="Proteomes" id="UP000002258">
    <property type="component" value="Chromosome 2"/>
</dbReference>
<dbReference type="Gene3D" id="3.30.1520.10">
    <property type="entry name" value="Phox-like domain"/>
    <property type="match status" value="1"/>
</dbReference>
<evidence type="ECO:0000256" key="5">
    <source>
        <dbReference type="ARBA" id="ARBA00022927"/>
    </source>
</evidence>
<dbReference type="SMART" id="SM00312">
    <property type="entry name" value="PX"/>
    <property type="match status" value="1"/>
</dbReference>
<dbReference type="STRING" id="322104.A3LN32"/>
<evidence type="ECO:0000256" key="8">
    <source>
        <dbReference type="SAM" id="Coils"/>
    </source>
</evidence>
<keyword evidence="7" id="KW-0472">Membrane</keyword>
<feature type="domain" description="PX" evidence="10">
    <location>
        <begin position="86"/>
        <end position="211"/>
    </location>
</feature>
<dbReference type="eggNOG" id="KOG2273">
    <property type="taxonomic scope" value="Eukaryota"/>
</dbReference>
<dbReference type="OMA" id="DFKDPWG"/>
<dbReference type="RefSeq" id="XP_001382287.2">
    <property type="nucleotide sequence ID" value="XM_001382250.1"/>
</dbReference>
<dbReference type="GO" id="GO:0005829">
    <property type="term" value="C:cytosol"/>
    <property type="evidence" value="ECO:0007669"/>
    <property type="project" value="GOC"/>
</dbReference>
<keyword evidence="4" id="KW-0967">Endosome</keyword>
<dbReference type="AlphaFoldDB" id="A3LN32"/>
<dbReference type="SUPFAM" id="SSF64268">
    <property type="entry name" value="PX domain"/>
    <property type="match status" value="1"/>
</dbReference>
<feature type="coiled-coil region" evidence="8">
    <location>
        <begin position="537"/>
        <end position="564"/>
    </location>
</feature>
<evidence type="ECO:0000313" key="11">
    <source>
        <dbReference type="EMBL" id="ABN64258.2"/>
    </source>
</evidence>
<evidence type="ECO:0000313" key="12">
    <source>
        <dbReference type="Proteomes" id="UP000002258"/>
    </source>
</evidence>
<dbReference type="GO" id="GO:0010008">
    <property type="term" value="C:endosome membrane"/>
    <property type="evidence" value="ECO:0007669"/>
    <property type="project" value="UniProtKB-SubCell"/>
</dbReference>
<keyword evidence="12" id="KW-1185">Reference proteome</keyword>
<dbReference type="OrthoDB" id="289314at2759"/>
<dbReference type="KEGG" id="pic:PICST_87650"/>
<sequence>MNDDLFEDVEQDNNPSFYGNHSMLNDPYGRNHMSGLPMSHDTSGSQSVAPPPYTKSGDAPVVSAGASHDLVNSTIGLSNKIDELLQNPELQIEIVSSERLVNSSVIVYTIQLSLRDNSISIIVKRRFSEFKSLRDNLLKLFPTLIVPPIPEKHSLFSYLINSINNSNEINIIEMRKRYFKSFLTDLIFESSPKLKRCPLLHKFLDPNYELCWYNALNEPPVNLIPNNLLLGNPVNPTDQNGLYSLLPLVNGFEFDSNLDNLSSLKKLNEDWKRLNDQIRLFEFKSITIVENHSFTEVPHTLVQFEIKFHNIVRILQDLNKLNARNIKNYKGMVSNLIDLGGNLNNFSLQIFESSNHAAVSGVPSNNNLSEAIEKFGSTVDSSFLNFESFTLNHIISEWQEPVHQIIQYCISSLGLIKFYKYKIIQFKILYKLKFNKFQELLNLTNSSSTSLTTAINNANNGTIENSSLDHLKDLSSPTINTAIQNSELRKKRRQGGLSSKKSWYGLFGGNNKSYNFSLSAEELESLHSNNRSDDPQFNNYKFKYMQIEKELNKLNQLIALCDRDMTHLTEAIITTFNGFLRDLEKKWLKLMINYIKNGKQLFSENLTNWSEFKLSLSDI</sequence>
<dbReference type="InterPro" id="IPR044106">
    <property type="entry name" value="PX_Snx41/Atg20"/>
</dbReference>
<dbReference type="GO" id="GO:0042147">
    <property type="term" value="P:retrograde transport, endosome to Golgi"/>
    <property type="evidence" value="ECO:0007669"/>
    <property type="project" value="InterPro"/>
</dbReference>
<dbReference type="FunCoup" id="A3LN32">
    <property type="interactions" value="93"/>
</dbReference>
<dbReference type="PANTHER" id="PTHR46979">
    <property type="entry name" value="SORTING NEXIN-41"/>
    <property type="match status" value="1"/>
</dbReference>
<accession>A3LN32</accession>
<dbReference type="HOGENOM" id="CLU_025790_0_0_1"/>
<comment type="similarity">
    <text evidence="2">Belongs to the sorting nexin family.</text>
</comment>
<dbReference type="GO" id="GO:0015031">
    <property type="term" value="P:protein transport"/>
    <property type="evidence" value="ECO:0007669"/>
    <property type="project" value="UniProtKB-KW"/>
</dbReference>
<name>A3LN32_PICST</name>
<dbReference type="GO" id="GO:0035091">
    <property type="term" value="F:phosphatidylinositol binding"/>
    <property type="evidence" value="ECO:0007669"/>
    <property type="project" value="InterPro"/>
</dbReference>
<organism evidence="11 12">
    <name type="scientific">Scheffersomyces stipitis (strain ATCC 58785 / CBS 6054 / NBRC 10063 / NRRL Y-11545)</name>
    <name type="common">Yeast</name>
    <name type="synonym">Pichia stipitis</name>
    <dbReference type="NCBI Taxonomy" id="322104"/>
    <lineage>
        <taxon>Eukaryota</taxon>
        <taxon>Fungi</taxon>
        <taxon>Dikarya</taxon>
        <taxon>Ascomycota</taxon>
        <taxon>Saccharomycotina</taxon>
        <taxon>Pichiomycetes</taxon>
        <taxon>Debaryomycetaceae</taxon>
        <taxon>Scheffersomyces</taxon>
    </lineage>
</organism>
<dbReference type="CDD" id="cd06867">
    <property type="entry name" value="PX_SNX41_42"/>
    <property type="match status" value="1"/>
</dbReference>
<gene>
    <name evidence="11" type="ORF">PICST_87650</name>
</gene>
<keyword evidence="3" id="KW-0813">Transport</keyword>
<evidence type="ECO:0000256" key="2">
    <source>
        <dbReference type="ARBA" id="ARBA00010883"/>
    </source>
</evidence>
<evidence type="ECO:0000256" key="6">
    <source>
        <dbReference type="ARBA" id="ARBA00023121"/>
    </source>
</evidence>
<dbReference type="InterPro" id="IPR036871">
    <property type="entry name" value="PX_dom_sf"/>
</dbReference>
<reference evidence="11 12" key="1">
    <citation type="journal article" date="2007" name="Nat. Biotechnol.">
        <title>Genome sequence of the lignocellulose-bioconverting and xylose-fermenting yeast Pichia stipitis.</title>
        <authorList>
            <person name="Jeffries T.W."/>
            <person name="Grigoriev I.V."/>
            <person name="Grimwood J."/>
            <person name="Laplaza J.M."/>
            <person name="Aerts A."/>
            <person name="Salamov A."/>
            <person name="Schmutz J."/>
            <person name="Lindquist E."/>
            <person name="Dehal P."/>
            <person name="Shapiro H."/>
            <person name="Jin Y.S."/>
            <person name="Passoth V."/>
            <person name="Richardson P.M."/>
        </authorList>
    </citation>
    <scope>NUCLEOTIDE SEQUENCE [LARGE SCALE GENOMIC DNA]</scope>
    <source>
        <strain evidence="12">ATCC 58785 / CBS 6054 / NBRC 10063 / NRRL Y-11545</strain>
    </source>
</reference>
<dbReference type="PROSITE" id="PS50195">
    <property type="entry name" value="PX"/>
    <property type="match status" value="1"/>
</dbReference>
<feature type="compositionally biased region" description="Polar residues" evidence="9">
    <location>
        <begin position="12"/>
        <end position="23"/>
    </location>
</feature>
<feature type="region of interest" description="Disordered" evidence="9">
    <location>
        <begin position="1"/>
        <end position="61"/>
    </location>
</feature>
<feature type="compositionally biased region" description="Acidic residues" evidence="9">
    <location>
        <begin position="1"/>
        <end position="11"/>
    </location>
</feature>
<evidence type="ECO:0000259" key="10">
    <source>
        <dbReference type="PROSITE" id="PS50195"/>
    </source>
</evidence>
<keyword evidence="5" id="KW-0653">Protein transport</keyword>
<evidence type="ECO:0000256" key="3">
    <source>
        <dbReference type="ARBA" id="ARBA00022448"/>
    </source>
</evidence>
<dbReference type="Pfam" id="PF00787">
    <property type="entry name" value="PX"/>
    <property type="match status" value="1"/>
</dbReference>
<evidence type="ECO:0000256" key="7">
    <source>
        <dbReference type="ARBA" id="ARBA00023136"/>
    </source>
</evidence>
<protein>
    <submittedName>
        <fullName evidence="11">Sorting nexin-41</fullName>
    </submittedName>
</protein>
<evidence type="ECO:0000256" key="4">
    <source>
        <dbReference type="ARBA" id="ARBA00022753"/>
    </source>
</evidence>
<proteinExistence type="inferred from homology"/>
<keyword evidence="8" id="KW-0175">Coiled coil</keyword>
<dbReference type="InParanoid" id="A3LN32"/>
<keyword evidence="6" id="KW-0446">Lipid-binding</keyword>
<evidence type="ECO:0000256" key="9">
    <source>
        <dbReference type="SAM" id="MobiDB-lite"/>
    </source>
</evidence>
<dbReference type="InterPro" id="IPR001683">
    <property type="entry name" value="PX_dom"/>
</dbReference>
<evidence type="ECO:0000256" key="1">
    <source>
        <dbReference type="ARBA" id="ARBA00004481"/>
    </source>
</evidence>
<comment type="subcellular location">
    <subcellularLocation>
        <location evidence="1">Endosome membrane</location>
        <topology evidence="1">Peripheral membrane protein</topology>
    </subcellularLocation>
</comment>
<dbReference type="EMBL" id="CP000496">
    <property type="protein sequence ID" value="ABN64258.2"/>
    <property type="molecule type" value="Genomic_DNA"/>
</dbReference>
<dbReference type="InterPro" id="IPR051079">
    <property type="entry name" value="Sorting_Nexin_Autophagy"/>
</dbReference>